<comment type="similarity">
    <text evidence="2">Belongs to the PPR family. PCMP-E subfamily.</text>
</comment>
<keyword evidence="5" id="KW-1185">Reference proteome</keyword>
<evidence type="ECO:0000256" key="3">
    <source>
        <dbReference type="PROSITE-ProRule" id="PRU00708"/>
    </source>
</evidence>
<dbReference type="Gene3D" id="1.25.40.10">
    <property type="entry name" value="Tetratricopeptide repeat domain"/>
    <property type="match status" value="6"/>
</dbReference>
<proteinExistence type="inferred from homology"/>
<dbReference type="Proteomes" id="UP001418222">
    <property type="component" value="Unassembled WGS sequence"/>
</dbReference>
<dbReference type="Pfam" id="PF20431">
    <property type="entry name" value="E_motif"/>
    <property type="match status" value="1"/>
</dbReference>
<accession>A0AAP0BST9</accession>
<dbReference type="NCBIfam" id="TIGR00756">
    <property type="entry name" value="PPR"/>
    <property type="match status" value="5"/>
</dbReference>
<dbReference type="InterPro" id="IPR046848">
    <property type="entry name" value="E_motif"/>
</dbReference>
<dbReference type="PANTHER" id="PTHR47926:SF372">
    <property type="entry name" value="PENTATRICOPEPTIDE REPEAT-CONTAINING PROTEIN"/>
    <property type="match status" value="1"/>
</dbReference>
<organism evidence="4 5">
    <name type="scientific">Platanthera zijinensis</name>
    <dbReference type="NCBI Taxonomy" id="2320716"/>
    <lineage>
        <taxon>Eukaryota</taxon>
        <taxon>Viridiplantae</taxon>
        <taxon>Streptophyta</taxon>
        <taxon>Embryophyta</taxon>
        <taxon>Tracheophyta</taxon>
        <taxon>Spermatophyta</taxon>
        <taxon>Magnoliopsida</taxon>
        <taxon>Liliopsida</taxon>
        <taxon>Asparagales</taxon>
        <taxon>Orchidaceae</taxon>
        <taxon>Orchidoideae</taxon>
        <taxon>Orchideae</taxon>
        <taxon>Orchidinae</taxon>
        <taxon>Platanthera</taxon>
    </lineage>
</organism>
<dbReference type="FunFam" id="1.25.40.10:FF:000344">
    <property type="entry name" value="Pentatricopeptide repeat-containing protein"/>
    <property type="match status" value="1"/>
</dbReference>
<evidence type="ECO:0000256" key="2">
    <source>
        <dbReference type="ARBA" id="ARBA00061659"/>
    </source>
</evidence>
<dbReference type="PROSITE" id="PS51375">
    <property type="entry name" value="PPR"/>
    <property type="match status" value="5"/>
</dbReference>
<dbReference type="InterPro" id="IPR046960">
    <property type="entry name" value="PPR_At4g14850-like_plant"/>
</dbReference>
<reference evidence="4 5" key="1">
    <citation type="journal article" date="2022" name="Nat. Plants">
        <title>Genomes of leafy and leafless Platanthera orchids illuminate the evolution of mycoheterotrophy.</title>
        <authorList>
            <person name="Li M.H."/>
            <person name="Liu K.W."/>
            <person name="Li Z."/>
            <person name="Lu H.C."/>
            <person name="Ye Q.L."/>
            <person name="Zhang D."/>
            <person name="Wang J.Y."/>
            <person name="Li Y.F."/>
            <person name="Zhong Z.M."/>
            <person name="Liu X."/>
            <person name="Yu X."/>
            <person name="Liu D.K."/>
            <person name="Tu X.D."/>
            <person name="Liu B."/>
            <person name="Hao Y."/>
            <person name="Liao X.Y."/>
            <person name="Jiang Y.T."/>
            <person name="Sun W.H."/>
            <person name="Chen J."/>
            <person name="Chen Y.Q."/>
            <person name="Ai Y."/>
            <person name="Zhai J.W."/>
            <person name="Wu S.S."/>
            <person name="Zhou Z."/>
            <person name="Hsiao Y.Y."/>
            <person name="Wu W.L."/>
            <person name="Chen Y.Y."/>
            <person name="Lin Y.F."/>
            <person name="Hsu J.L."/>
            <person name="Li C.Y."/>
            <person name="Wang Z.W."/>
            <person name="Zhao X."/>
            <person name="Zhong W.Y."/>
            <person name="Ma X.K."/>
            <person name="Ma L."/>
            <person name="Huang J."/>
            <person name="Chen G.Z."/>
            <person name="Huang M.Z."/>
            <person name="Huang L."/>
            <person name="Peng D.H."/>
            <person name="Luo Y.B."/>
            <person name="Zou S.Q."/>
            <person name="Chen S.P."/>
            <person name="Lan S."/>
            <person name="Tsai W.C."/>
            <person name="Van de Peer Y."/>
            <person name="Liu Z.J."/>
        </authorList>
    </citation>
    <scope>NUCLEOTIDE SEQUENCE [LARGE SCALE GENOMIC DNA]</scope>
    <source>
        <strain evidence="4">Lor287</strain>
    </source>
</reference>
<gene>
    <name evidence="4" type="primary">PCMP-E46</name>
    <name evidence="4" type="ORF">KSP39_PZI006305</name>
</gene>
<feature type="repeat" description="PPR" evidence="3">
    <location>
        <begin position="189"/>
        <end position="223"/>
    </location>
</feature>
<feature type="repeat" description="PPR" evidence="3">
    <location>
        <begin position="57"/>
        <end position="91"/>
    </location>
</feature>
<feature type="repeat" description="PPR" evidence="3">
    <location>
        <begin position="291"/>
        <end position="325"/>
    </location>
</feature>
<protein>
    <submittedName>
        <fullName evidence="4">Pentatricopeptide repeat-containing protein</fullName>
    </submittedName>
</protein>
<dbReference type="EMBL" id="JBBWWQ010000004">
    <property type="protein sequence ID" value="KAK8948688.1"/>
    <property type="molecule type" value="Genomic_DNA"/>
</dbReference>
<dbReference type="FunFam" id="1.25.40.10:FF:000158">
    <property type="entry name" value="pentatricopeptide repeat-containing protein At2g33680"/>
    <property type="match status" value="1"/>
</dbReference>
<keyword evidence="1" id="KW-0677">Repeat</keyword>
<evidence type="ECO:0000256" key="1">
    <source>
        <dbReference type="ARBA" id="ARBA00022737"/>
    </source>
</evidence>
<comment type="caution">
    <text evidence="4">The sequence shown here is derived from an EMBL/GenBank/DDBJ whole genome shotgun (WGS) entry which is preliminary data.</text>
</comment>
<sequence length="756" mass="82861">MCSSPRITTKSAIKHLLPPNPSRTRNCSSSSTIRITPRLLPSSKSHCFLIKSGRSADTNVWNSVLTGYCRWGGLDPAQKLFDEIPQRDCVSWNSLIAGHVFNGSHDHACALFKKMLRRRLFCNHFTLGSVLKSVAGTSRLTLGRQLHSFVVKTGLDHNVFSGTALADMYAKCGSLSCAQSAFDSIPDPNTVSWNTMISGYAQAGDSGTVFTLFDRMEKKGFKPDEASFASVLPLINNRSCSKTLHQIHAKIVKFGWIVDSIVCNAAITAYSEIGSVADSQKVFDEMEAIRDLVSWNSMLAAYADHGLTAQAVHLFSTMRRSGIPPDLYTFTGVISSCFQHSQIAGGRMLHALVVRTGLEGAVSVSNALIGMYIWSTENSAMNDAVKFFDAMEVRDDVSWNSMLTGLSQRGLPEDALKFFCRMRSECAAAVNHYAFSAALRSCSDLAVLRLSQQIHGLVLRSGFVSNDFVSSSLTHLYSNCGIIVDARKSFDESSKTSSVAWNSIIFGYAQHGEGLAALNLFNKMQELGVEADHITFVGLLSACSHSGLVDEGFKTLKSIREIHRVPMRMEHYACGVDLFARAGRLEEAMDLISSMPFEPDPTVWMTLLGACRVHRNMEMAGRIAEHLMECDPTAHPSYVILSNMCASNGDWDGRAMIQRAMRDRGVIKVPGWSWIEVNKEVHSFNAEDRSHPRSGEIYGCLAAMMEEIEALFGTAAAAAGKAVAVAFTEGEAVKSRGQLIERKIESLENLAAKVMI</sequence>
<dbReference type="InterPro" id="IPR011990">
    <property type="entry name" value="TPR-like_helical_dom_sf"/>
</dbReference>
<dbReference type="GO" id="GO:0003723">
    <property type="term" value="F:RNA binding"/>
    <property type="evidence" value="ECO:0007669"/>
    <property type="project" value="InterPro"/>
</dbReference>
<dbReference type="GO" id="GO:0099402">
    <property type="term" value="P:plant organ development"/>
    <property type="evidence" value="ECO:0007669"/>
    <property type="project" value="UniProtKB-ARBA"/>
</dbReference>
<dbReference type="AlphaFoldDB" id="A0AAP0BST9"/>
<feature type="repeat" description="PPR" evidence="3">
    <location>
        <begin position="395"/>
        <end position="425"/>
    </location>
</feature>
<dbReference type="FunFam" id="1.25.40.10:FF:000205">
    <property type="entry name" value="Pentatricopeptide repeat-containing protein, mitochondrial"/>
    <property type="match status" value="1"/>
</dbReference>
<dbReference type="Pfam" id="PF01535">
    <property type="entry name" value="PPR"/>
    <property type="match status" value="3"/>
</dbReference>
<name>A0AAP0BST9_9ASPA</name>
<dbReference type="GO" id="GO:0005739">
    <property type="term" value="C:mitochondrion"/>
    <property type="evidence" value="ECO:0007669"/>
    <property type="project" value="UniProtKB-ARBA"/>
</dbReference>
<evidence type="ECO:0000313" key="5">
    <source>
        <dbReference type="Proteomes" id="UP001418222"/>
    </source>
</evidence>
<dbReference type="InterPro" id="IPR002885">
    <property type="entry name" value="PPR_rpt"/>
</dbReference>
<dbReference type="PANTHER" id="PTHR47926">
    <property type="entry name" value="PENTATRICOPEPTIDE REPEAT-CONTAINING PROTEIN"/>
    <property type="match status" value="1"/>
</dbReference>
<evidence type="ECO:0000313" key="4">
    <source>
        <dbReference type="EMBL" id="KAK8948688.1"/>
    </source>
</evidence>
<dbReference type="Pfam" id="PF13041">
    <property type="entry name" value="PPR_2"/>
    <property type="match status" value="4"/>
</dbReference>
<dbReference type="GO" id="GO:0009451">
    <property type="term" value="P:RNA modification"/>
    <property type="evidence" value="ECO:0007669"/>
    <property type="project" value="InterPro"/>
</dbReference>
<feature type="repeat" description="PPR" evidence="3">
    <location>
        <begin position="497"/>
        <end position="531"/>
    </location>
</feature>